<dbReference type="Proteomes" id="UP000001929">
    <property type="component" value="Chromosome"/>
</dbReference>
<dbReference type="PANTHER" id="PTHR35562">
    <property type="entry name" value="DNA ENDONUCLEASE SMRA-RELATED"/>
    <property type="match status" value="1"/>
</dbReference>
<sequence>MSRRKYGLTPEDLQAWEQLARTTRPFDRAGRGAPPAPPLPPEAAAGRPADPSPSPPPPVPPAGPAGARMRPPALGDLRSGHLVDMDGRTAGRLKRGRLDIDGRIDLHGMTQESAHAALRGFLRRGREQGWRCVLVITGKGGRSGDSGTGVLRRAVPMWLNGVDLRPLVVGFINATPRHGGEGALYVMLRRRRESGP</sequence>
<dbReference type="InterPro" id="IPR002625">
    <property type="entry name" value="Smr_dom"/>
</dbReference>
<feature type="compositionally biased region" description="Pro residues" evidence="1">
    <location>
        <begin position="50"/>
        <end position="63"/>
    </location>
</feature>
<dbReference type="RefSeq" id="WP_011391349.1">
    <property type="nucleotide sequence ID" value="NC_007643.1"/>
</dbReference>
<dbReference type="PhylomeDB" id="Q2RN99"/>
<dbReference type="PATRIC" id="fig|269796.9.peg.3723"/>
<evidence type="ECO:0000259" key="2">
    <source>
        <dbReference type="PROSITE" id="PS50828"/>
    </source>
</evidence>
<evidence type="ECO:0000256" key="1">
    <source>
        <dbReference type="SAM" id="MobiDB-lite"/>
    </source>
</evidence>
<feature type="compositionally biased region" description="Basic and acidic residues" evidence="1">
    <location>
        <begin position="78"/>
        <end position="88"/>
    </location>
</feature>
<name>Q2RN99_RHORT</name>
<dbReference type="HOGENOM" id="CLU_055978_2_0_5"/>
<dbReference type="SMART" id="SM00463">
    <property type="entry name" value="SMR"/>
    <property type="match status" value="1"/>
</dbReference>
<keyword evidence="4" id="KW-1185">Reference proteome</keyword>
<evidence type="ECO:0000313" key="3">
    <source>
        <dbReference type="EMBL" id="ABC24396.1"/>
    </source>
</evidence>
<feature type="region of interest" description="Disordered" evidence="1">
    <location>
        <begin position="1"/>
        <end position="88"/>
    </location>
</feature>
<dbReference type="KEGG" id="rru:Rru_A3602"/>
<dbReference type="PANTHER" id="PTHR35562:SF2">
    <property type="entry name" value="DNA ENDONUCLEASE SMRA-RELATED"/>
    <property type="match status" value="1"/>
</dbReference>
<dbReference type="EnsemblBacteria" id="ABC24396">
    <property type="protein sequence ID" value="ABC24396"/>
    <property type="gene ID" value="Rru_A3602"/>
</dbReference>
<dbReference type="AlphaFoldDB" id="Q2RN99"/>
<feature type="compositionally biased region" description="Low complexity" evidence="1">
    <location>
        <begin position="64"/>
        <end position="73"/>
    </location>
</feature>
<organism evidence="3 4">
    <name type="scientific">Rhodospirillum rubrum (strain ATCC 11170 / ATH 1.1.1 / DSM 467 / LMG 4362 / NCIMB 8255 / S1)</name>
    <dbReference type="NCBI Taxonomy" id="269796"/>
    <lineage>
        <taxon>Bacteria</taxon>
        <taxon>Pseudomonadati</taxon>
        <taxon>Pseudomonadota</taxon>
        <taxon>Alphaproteobacteria</taxon>
        <taxon>Rhodospirillales</taxon>
        <taxon>Rhodospirillaceae</taxon>
        <taxon>Rhodospirillum</taxon>
    </lineage>
</organism>
<feature type="domain" description="Smr" evidence="2">
    <location>
        <begin position="104"/>
        <end position="189"/>
    </location>
</feature>
<dbReference type="Gene3D" id="3.30.1370.110">
    <property type="match status" value="1"/>
</dbReference>
<dbReference type="EMBL" id="CP000230">
    <property type="protein sequence ID" value="ABC24396.1"/>
    <property type="molecule type" value="Genomic_DNA"/>
</dbReference>
<dbReference type="Pfam" id="PF01713">
    <property type="entry name" value="Smr"/>
    <property type="match status" value="1"/>
</dbReference>
<accession>Q2RN99</accession>
<evidence type="ECO:0000313" key="4">
    <source>
        <dbReference type="Proteomes" id="UP000001929"/>
    </source>
</evidence>
<protein>
    <submittedName>
        <fullName evidence="3">Smr protein/MutS2-like</fullName>
    </submittedName>
</protein>
<proteinExistence type="predicted"/>
<reference evidence="3 4" key="1">
    <citation type="journal article" date="2011" name="Stand. Genomic Sci.">
        <title>Complete genome sequence of Rhodospirillum rubrum type strain (S1).</title>
        <authorList>
            <person name="Munk A.C."/>
            <person name="Copeland A."/>
            <person name="Lucas S."/>
            <person name="Lapidus A."/>
            <person name="Del Rio T.G."/>
            <person name="Barry K."/>
            <person name="Detter J.C."/>
            <person name="Hammon N."/>
            <person name="Israni S."/>
            <person name="Pitluck S."/>
            <person name="Brettin T."/>
            <person name="Bruce D."/>
            <person name="Han C."/>
            <person name="Tapia R."/>
            <person name="Gilna P."/>
            <person name="Schmutz J."/>
            <person name="Larimer F."/>
            <person name="Land M."/>
            <person name="Kyrpides N.C."/>
            <person name="Mavromatis K."/>
            <person name="Richardson P."/>
            <person name="Rohde M."/>
            <person name="Goker M."/>
            <person name="Klenk H.P."/>
            <person name="Zhang Y."/>
            <person name="Roberts G.P."/>
            <person name="Reslewic S."/>
            <person name="Schwartz D.C."/>
        </authorList>
    </citation>
    <scope>NUCLEOTIDE SEQUENCE [LARGE SCALE GENOMIC DNA]</scope>
    <source>
        <strain evidence="4">ATCC 11170 / ATH 1.1.1 / DSM 467 / LMG 4362 / NCIMB 8255 / S1</strain>
    </source>
</reference>
<dbReference type="InterPro" id="IPR036063">
    <property type="entry name" value="Smr_dom_sf"/>
</dbReference>
<dbReference type="STRING" id="269796.Rru_A3602"/>
<gene>
    <name evidence="3" type="ordered locus">Rru_A3602</name>
</gene>
<dbReference type="eggNOG" id="COG2840">
    <property type="taxonomic scope" value="Bacteria"/>
</dbReference>
<dbReference type="SUPFAM" id="SSF160443">
    <property type="entry name" value="SMR domain-like"/>
    <property type="match status" value="1"/>
</dbReference>
<dbReference type="PROSITE" id="PS50828">
    <property type="entry name" value="SMR"/>
    <property type="match status" value="1"/>
</dbReference>